<dbReference type="GeneID" id="36298604"/>
<evidence type="ECO:0000256" key="3">
    <source>
        <dbReference type="ARBA" id="ARBA00022827"/>
    </source>
</evidence>
<dbReference type="GO" id="GO:0016491">
    <property type="term" value="F:oxidoreductase activity"/>
    <property type="evidence" value="ECO:0007669"/>
    <property type="project" value="InterPro"/>
</dbReference>
<dbReference type="Pfam" id="PF07992">
    <property type="entry name" value="Pyr_redox_2"/>
    <property type="match status" value="1"/>
</dbReference>
<dbReference type="PANTHER" id="PTHR43429:SF3">
    <property type="entry name" value="NITRITE REDUCTASE [NAD(P)H]"/>
    <property type="match status" value="1"/>
</dbReference>
<evidence type="ECO:0000256" key="2">
    <source>
        <dbReference type="ARBA" id="ARBA00022630"/>
    </source>
</evidence>
<dbReference type="PRINTS" id="PR00411">
    <property type="entry name" value="PNDRDTASEI"/>
</dbReference>
<accession>A0A1H1M520</accession>
<dbReference type="eggNOG" id="COG1251">
    <property type="taxonomic scope" value="Bacteria"/>
</dbReference>
<organism evidence="5 6">
    <name type="scientific">Microbacterium paraoxydans</name>
    <dbReference type="NCBI Taxonomy" id="199592"/>
    <lineage>
        <taxon>Bacteria</taxon>
        <taxon>Bacillati</taxon>
        <taxon>Actinomycetota</taxon>
        <taxon>Actinomycetes</taxon>
        <taxon>Micrococcales</taxon>
        <taxon>Microbacteriaceae</taxon>
        <taxon>Microbacterium</taxon>
    </lineage>
</organism>
<dbReference type="SUPFAM" id="SSF51905">
    <property type="entry name" value="FAD/NAD(P)-binding domain"/>
    <property type="match status" value="1"/>
</dbReference>
<evidence type="ECO:0000313" key="5">
    <source>
        <dbReference type="EMBL" id="SDR81777.1"/>
    </source>
</evidence>
<reference evidence="5 6" key="1">
    <citation type="submission" date="2016-10" db="EMBL/GenBank/DDBJ databases">
        <authorList>
            <person name="de Groot N.N."/>
        </authorList>
    </citation>
    <scope>NUCLEOTIDE SEQUENCE [LARGE SCALE GENOMIC DNA]</scope>
    <source>
        <strain evidence="5 6">DSM 15019</strain>
    </source>
</reference>
<dbReference type="AlphaFoldDB" id="A0A1H1M520"/>
<dbReference type="RefSeq" id="WP_060922268.1">
    <property type="nucleotide sequence ID" value="NZ_LT629770.1"/>
</dbReference>
<dbReference type="Gene3D" id="3.50.50.60">
    <property type="entry name" value="FAD/NAD(P)-binding domain"/>
    <property type="match status" value="2"/>
</dbReference>
<dbReference type="InterPro" id="IPR050260">
    <property type="entry name" value="FAD-bd_OxRdtase"/>
</dbReference>
<dbReference type="PRINTS" id="PR00368">
    <property type="entry name" value="FADPNR"/>
</dbReference>
<dbReference type="Proteomes" id="UP000182126">
    <property type="component" value="Chromosome I"/>
</dbReference>
<name>A0A1H1M520_9MICO</name>
<dbReference type="PANTHER" id="PTHR43429">
    <property type="entry name" value="PYRIDINE NUCLEOTIDE-DISULFIDE OXIDOREDUCTASE DOMAIN-CONTAINING"/>
    <property type="match status" value="1"/>
</dbReference>
<proteinExistence type="predicted"/>
<protein>
    <submittedName>
        <fullName evidence="5">Pyridine nucleotide-disulphide oxidoreductase</fullName>
    </submittedName>
</protein>
<evidence type="ECO:0000259" key="4">
    <source>
        <dbReference type="Pfam" id="PF07992"/>
    </source>
</evidence>
<dbReference type="InterPro" id="IPR036188">
    <property type="entry name" value="FAD/NAD-bd_sf"/>
</dbReference>
<comment type="cofactor">
    <cofactor evidence="1">
        <name>FAD</name>
        <dbReference type="ChEBI" id="CHEBI:57692"/>
    </cofactor>
</comment>
<dbReference type="EMBL" id="LT629770">
    <property type="protein sequence ID" value="SDR81777.1"/>
    <property type="molecule type" value="Genomic_DNA"/>
</dbReference>
<evidence type="ECO:0000313" key="6">
    <source>
        <dbReference type="Proteomes" id="UP000182126"/>
    </source>
</evidence>
<feature type="domain" description="FAD/NAD(P)-binding" evidence="4">
    <location>
        <begin position="10"/>
        <end position="297"/>
    </location>
</feature>
<keyword evidence="3" id="KW-0274">FAD</keyword>
<gene>
    <name evidence="5" type="ORF">SAMN04489809_0399</name>
</gene>
<keyword evidence="2" id="KW-0285">Flavoprotein</keyword>
<sequence length="596" mass="62022">MDDIPARTVDIVVVGAGIAAHRFVARMLEDPDRAVRITVFGDEGRLPYDRSGLARVVGGSPASAGELDRAPFRDDRVRLIDDDRVLRIDRGGRRVRTRSQRWYDYDALVLATGTHAHRLDVPGIRARGSFLLRTMEDAHMLRAFLAVRATEMPRALRAVVVGGDEGGVDAACALHDAGVQTTIVDAADRLLPTHLTLPAASALRGIIEARGIAVRMRTRVTRVDPDATGAVTAVEFQDGTFARTDLIVTTGARPRDELARNAGLRTRPGGGVLVDADGRTSDPRVLAIGDVAADPASGGTEAALASADRAAATLLGARVASPVGHGWHGSPGGIEVVTLRVADGDEPTVDVPLPSRGDRVFGEVVLSEDARVVHRVTVIGASADASLAGLAPGSLDGQRAARTLLAAAVAEDGAEACTHGLPSAPLEVLAAELTDRGIRTVAEALDGAVESRGCGPCLRRLALALQERPEANFGVRPGDRGTLRPEVRLRGTTAAPVLEVRVGADSDGALLLVVGRLAARREATVRIDRGLLAVSGLRAEDMPDALADLRSAGAVVPEALIGGADLARPGGPIAVVRHPSRTGRRAGGARSAEGSA</sequence>
<dbReference type="InterPro" id="IPR023753">
    <property type="entry name" value="FAD/NAD-binding_dom"/>
</dbReference>
<evidence type="ECO:0000256" key="1">
    <source>
        <dbReference type="ARBA" id="ARBA00001974"/>
    </source>
</evidence>